<reference evidence="2" key="1">
    <citation type="submission" date="2020-05" db="EMBL/GenBank/DDBJ databases">
        <authorList>
            <person name="Chiriac C."/>
            <person name="Salcher M."/>
            <person name="Ghai R."/>
            <person name="Kavagutti S V."/>
        </authorList>
    </citation>
    <scope>NUCLEOTIDE SEQUENCE</scope>
</reference>
<evidence type="ECO:0000256" key="1">
    <source>
        <dbReference type="SAM" id="MobiDB-lite"/>
    </source>
</evidence>
<gene>
    <name evidence="2" type="ORF">UFOPK2969_01666</name>
</gene>
<accession>A0A6J6Y6Y0</accession>
<protein>
    <submittedName>
        <fullName evidence="2">Unannotated protein</fullName>
    </submittedName>
</protein>
<feature type="region of interest" description="Disordered" evidence="1">
    <location>
        <begin position="123"/>
        <end position="166"/>
    </location>
</feature>
<name>A0A6J6Y6Y0_9ZZZZ</name>
<sequence>MKIGTTAIEFKNASGDSVKNVTIMSYKYEAAPITIEAVFKPRNGIDVEMVGGLVEDEQIAGSDESSSERDSFCLTTRQPAGVGFGERRHTEMVENSGSFPIAFGDGFDGCEHGATRKDRALGECGDLNSASSPYSSGFRLDLSSENREQRGFAGSIEPDDAEPVAR</sequence>
<evidence type="ECO:0000313" key="2">
    <source>
        <dbReference type="EMBL" id="CAB4804699.1"/>
    </source>
</evidence>
<feature type="compositionally biased region" description="Acidic residues" evidence="1">
    <location>
        <begin position="157"/>
        <end position="166"/>
    </location>
</feature>
<dbReference type="EMBL" id="CAFAAD010000177">
    <property type="protein sequence ID" value="CAB4804699.1"/>
    <property type="molecule type" value="Genomic_DNA"/>
</dbReference>
<organism evidence="2">
    <name type="scientific">freshwater metagenome</name>
    <dbReference type="NCBI Taxonomy" id="449393"/>
    <lineage>
        <taxon>unclassified sequences</taxon>
        <taxon>metagenomes</taxon>
        <taxon>ecological metagenomes</taxon>
    </lineage>
</organism>
<dbReference type="AlphaFoldDB" id="A0A6J6Y6Y0"/>
<dbReference type="AntiFam" id="ANF00142">
    <property type="entry name" value="Shadow ORF (opposite yadG)"/>
</dbReference>
<proteinExistence type="predicted"/>